<feature type="domain" description="Calcineurin-like phosphoesterase" evidence="2">
    <location>
        <begin position="10"/>
        <end position="143"/>
    </location>
</feature>
<accession>A0A1J0VEE1</accession>
<evidence type="ECO:0000256" key="1">
    <source>
        <dbReference type="ARBA" id="ARBA00008950"/>
    </source>
</evidence>
<protein>
    <submittedName>
        <fullName evidence="3">YfcE family phosphodiesterase</fullName>
    </submittedName>
</protein>
<proteinExistence type="inferred from homology"/>
<evidence type="ECO:0000259" key="2">
    <source>
        <dbReference type="Pfam" id="PF12850"/>
    </source>
</evidence>
<keyword evidence="4" id="KW-1185">Reference proteome</keyword>
<dbReference type="InterPro" id="IPR024654">
    <property type="entry name" value="Calcineurin-like_PHP_lpxH"/>
</dbReference>
<dbReference type="Gene3D" id="3.60.21.10">
    <property type="match status" value="1"/>
</dbReference>
<gene>
    <name evidence="3" type="ORF">BOX17_05130</name>
</gene>
<reference evidence="4" key="1">
    <citation type="submission" date="2016-11" db="EMBL/GenBank/DDBJ databases">
        <title>Halolamina sediminis sp. nov., an extremely halophilic archaeon isolated from solar salt.</title>
        <authorList>
            <person name="Koh H.-W."/>
            <person name="Rani S."/>
            <person name="Park S.-J."/>
        </authorList>
    </citation>
    <scope>NUCLEOTIDE SEQUENCE [LARGE SCALE GENOMIC DNA]</scope>
    <source>
        <strain evidence="4">Hb3</strain>
    </source>
</reference>
<dbReference type="InterPro" id="IPR029052">
    <property type="entry name" value="Metallo-depent_PP-like"/>
</dbReference>
<dbReference type="KEGG" id="hsi:BOX17_05130"/>
<evidence type="ECO:0000313" key="4">
    <source>
        <dbReference type="Proteomes" id="UP000181985"/>
    </source>
</evidence>
<dbReference type="AlphaFoldDB" id="A0A1J0VEE1"/>
<organism evidence="3 4">
    <name type="scientific">Halomonas aestuarii</name>
    <dbReference type="NCBI Taxonomy" id="1897729"/>
    <lineage>
        <taxon>Bacteria</taxon>
        <taxon>Pseudomonadati</taxon>
        <taxon>Pseudomonadota</taxon>
        <taxon>Gammaproteobacteria</taxon>
        <taxon>Oceanospirillales</taxon>
        <taxon>Halomonadaceae</taxon>
        <taxon>Halomonas</taxon>
    </lineage>
</organism>
<sequence>MPELALAGPIGVISDTHGLLRPESLAMLEGCGLILHLGDVGARDEDAGILERLAELAPVHAVRGNIDTAAWAERLPHTQDLRVNGWRLHLVHDIADLAPDVSCDAVLHGHSHKPRNQWQGQRLLFNPGAAGKRRFRLPITMGQLWADERGLRGAILHLPLPVARPGRGQATPG</sequence>
<comment type="similarity">
    <text evidence="1">Belongs to the metallophosphoesterase superfamily. YfcE family.</text>
</comment>
<dbReference type="OrthoDB" id="9785951at2"/>
<dbReference type="SUPFAM" id="SSF56300">
    <property type="entry name" value="Metallo-dependent phosphatases"/>
    <property type="match status" value="1"/>
</dbReference>
<dbReference type="Pfam" id="PF12850">
    <property type="entry name" value="Metallophos_2"/>
    <property type="match status" value="1"/>
</dbReference>
<dbReference type="Proteomes" id="UP000181985">
    <property type="component" value="Chromosome"/>
</dbReference>
<name>A0A1J0VEE1_9GAMM</name>
<dbReference type="EMBL" id="CP018139">
    <property type="protein sequence ID" value="APE30393.1"/>
    <property type="molecule type" value="Genomic_DNA"/>
</dbReference>
<evidence type="ECO:0000313" key="3">
    <source>
        <dbReference type="EMBL" id="APE30393.1"/>
    </source>
</evidence>